<dbReference type="AlphaFoldDB" id="A0A8I1JBH1"/>
<comment type="caution">
    <text evidence="1">The sequence shown here is derived from an EMBL/GenBank/DDBJ whole genome shotgun (WGS) entry which is preliminary data.</text>
</comment>
<proteinExistence type="predicted"/>
<dbReference type="Proteomes" id="UP000645865">
    <property type="component" value="Unassembled WGS sequence"/>
</dbReference>
<evidence type="ECO:0000313" key="2">
    <source>
        <dbReference type="Proteomes" id="UP000645865"/>
    </source>
</evidence>
<name>A0A8I1JBH1_9PSED</name>
<dbReference type="EMBL" id="JAEILH010000008">
    <property type="protein sequence ID" value="MBI6623044.1"/>
    <property type="molecule type" value="Genomic_DNA"/>
</dbReference>
<dbReference type="RefSeq" id="WP_052439838.1">
    <property type="nucleotide sequence ID" value="NZ_JAEILH010000008.1"/>
</dbReference>
<sequence length="229" mass="25554">MSFTSPDLAKQTALSMPRMGTYLTACSNKPSPLSAAIHLYAWNAAISAAFIHPLHFCEVVVRNAVSEALTATYGAHWPWSQGFFLSLPDPGGSAFKPRQALLAARQKAEQSAGGNPPSADKAIAEMSFAFWESMFTARYDHGLWDNHLKRLFPHAPAALPYHKLRAEIRNALEATRKFRNRIAHHEPIFARQLAQDYALIYRVVRYRCDQTAAWMSQTQTVNAVLATKP</sequence>
<organism evidence="1 2">
    <name type="scientific">Pseudomonas rhodesiae</name>
    <dbReference type="NCBI Taxonomy" id="76760"/>
    <lineage>
        <taxon>Bacteria</taxon>
        <taxon>Pseudomonadati</taxon>
        <taxon>Pseudomonadota</taxon>
        <taxon>Gammaproteobacteria</taxon>
        <taxon>Pseudomonadales</taxon>
        <taxon>Pseudomonadaceae</taxon>
        <taxon>Pseudomonas</taxon>
    </lineage>
</organism>
<protein>
    <recommendedName>
        <fullName evidence="3">Abi family protein</fullName>
    </recommendedName>
</protein>
<reference evidence="1" key="1">
    <citation type="submission" date="2020-12" db="EMBL/GenBank/DDBJ databases">
        <title>Comparative genomic insights into the epidemiology and virulence of plant pathogenic Pseudomonads from Turkey.</title>
        <authorList>
            <person name="Dillon M."/>
            <person name="Ruiz-Bedoya T."/>
            <person name="Bendalovic-Torma C."/>
            <person name="Guttman K.M."/>
            <person name="Kwak H."/>
            <person name="Middleton M.A."/>
            <person name="Wang P.W."/>
            <person name="Horuz S."/>
            <person name="Aysan Y."/>
            <person name="Guttman D.S."/>
        </authorList>
    </citation>
    <scope>NUCLEOTIDE SEQUENCE</scope>
    <source>
        <strain evidence="1">S5_IA_3a</strain>
    </source>
</reference>
<accession>A0A8I1JBH1</accession>
<evidence type="ECO:0000313" key="1">
    <source>
        <dbReference type="EMBL" id="MBI6623044.1"/>
    </source>
</evidence>
<gene>
    <name evidence="1" type="ORF">YA0853_05100</name>
</gene>
<evidence type="ECO:0008006" key="3">
    <source>
        <dbReference type="Google" id="ProtNLM"/>
    </source>
</evidence>